<reference evidence="15 16" key="1">
    <citation type="submission" date="2019-06" db="EMBL/GenBank/DDBJ databases">
        <title>Wine fermentation using esterase from Monascus purpureus.</title>
        <authorList>
            <person name="Geng C."/>
            <person name="Zhang Y."/>
        </authorList>
    </citation>
    <scope>NUCLEOTIDE SEQUENCE [LARGE SCALE GENOMIC DNA]</scope>
    <source>
        <strain evidence="15">HQ1</strain>
    </source>
</reference>
<dbReference type="InterPro" id="IPR008271">
    <property type="entry name" value="Ser/Thr_kinase_AS"/>
</dbReference>
<gene>
    <name evidence="15" type="ORF">MPDQ_004606</name>
</gene>
<keyword evidence="8" id="KW-0418">Kinase</keyword>
<evidence type="ECO:0000313" key="16">
    <source>
        <dbReference type="Proteomes" id="UP000319663"/>
    </source>
</evidence>
<evidence type="ECO:0000256" key="7">
    <source>
        <dbReference type="ARBA" id="ARBA00022741"/>
    </source>
</evidence>
<dbReference type="PANTHER" id="PTHR24346:SF110">
    <property type="entry name" value="NON-SPECIFIC SERINE_THREONINE PROTEIN KINASE"/>
    <property type="match status" value="1"/>
</dbReference>
<proteinExistence type="inferred from homology"/>
<evidence type="ECO:0000256" key="11">
    <source>
        <dbReference type="ARBA" id="ARBA00048679"/>
    </source>
</evidence>
<feature type="binding site" evidence="12">
    <location>
        <position position="49"/>
    </location>
    <ligand>
        <name>ATP</name>
        <dbReference type="ChEBI" id="CHEBI:30616"/>
    </ligand>
</feature>
<dbReference type="PROSITE" id="PS50011">
    <property type="entry name" value="PROTEIN_KINASE_DOM"/>
    <property type="match status" value="1"/>
</dbReference>
<evidence type="ECO:0000256" key="13">
    <source>
        <dbReference type="SAM" id="MobiDB-lite"/>
    </source>
</evidence>
<keyword evidence="5" id="KW-0597">Phosphoprotein</keyword>
<comment type="catalytic activity">
    <reaction evidence="10">
        <text>L-threonyl-[protein] + ATP = O-phospho-L-threonyl-[protein] + ADP + H(+)</text>
        <dbReference type="Rhea" id="RHEA:46608"/>
        <dbReference type="Rhea" id="RHEA-COMP:11060"/>
        <dbReference type="Rhea" id="RHEA-COMP:11605"/>
        <dbReference type="ChEBI" id="CHEBI:15378"/>
        <dbReference type="ChEBI" id="CHEBI:30013"/>
        <dbReference type="ChEBI" id="CHEBI:30616"/>
        <dbReference type="ChEBI" id="CHEBI:61977"/>
        <dbReference type="ChEBI" id="CHEBI:456216"/>
        <dbReference type="EC" id="2.7.11.1"/>
    </reaction>
</comment>
<dbReference type="SUPFAM" id="SSF56112">
    <property type="entry name" value="Protein kinase-like (PK-like)"/>
    <property type="match status" value="1"/>
</dbReference>
<name>A0A507R8B2_MONPU</name>
<dbReference type="Gene3D" id="1.10.510.10">
    <property type="entry name" value="Transferase(Phosphotransferase) domain 1"/>
    <property type="match status" value="1"/>
</dbReference>
<evidence type="ECO:0000256" key="5">
    <source>
        <dbReference type="ARBA" id="ARBA00022553"/>
    </source>
</evidence>
<dbReference type="PROSITE" id="PS00107">
    <property type="entry name" value="PROTEIN_KINASE_ATP"/>
    <property type="match status" value="1"/>
</dbReference>
<dbReference type="InterPro" id="IPR031850">
    <property type="entry name" value="Fungal_KA1_dom"/>
</dbReference>
<evidence type="ECO:0000256" key="4">
    <source>
        <dbReference type="ARBA" id="ARBA00022527"/>
    </source>
</evidence>
<dbReference type="Pfam" id="PF00069">
    <property type="entry name" value="Pkinase"/>
    <property type="match status" value="1"/>
</dbReference>
<dbReference type="AlphaFoldDB" id="A0A507R8B2"/>
<keyword evidence="4" id="KW-0723">Serine/threonine-protein kinase</keyword>
<dbReference type="InterPro" id="IPR017441">
    <property type="entry name" value="Protein_kinase_ATP_BS"/>
</dbReference>
<evidence type="ECO:0000256" key="6">
    <source>
        <dbReference type="ARBA" id="ARBA00022679"/>
    </source>
</evidence>
<comment type="subcellular location">
    <subcellularLocation>
        <location evidence="1">Bud neck</location>
    </subcellularLocation>
</comment>
<keyword evidence="9 12" id="KW-0067">ATP-binding</keyword>
<dbReference type="STRING" id="5098.A0A507R8B2"/>
<evidence type="ECO:0000256" key="3">
    <source>
        <dbReference type="ARBA" id="ARBA00012513"/>
    </source>
</evidence>
<sequence length="1117" mass="124980">MPAASIALGKGKRKTHIGPWQLGKTLGKGSTSRVRLAKHSITGQKAAVKIVSKKSAAMIQSESIVAMDRNAGHLTTSEVRQIPFGIEREVIIMKLIEHPNVISLYDVWENRGELYLVLEYVDGGELFDYISSNGPLPEEEAVRLFRQIIAAISYCHRFNICHRDLKPENILLDSKYNIKLADFGMAVLQLSGHLLNTSCGSPHYAAPEIVNGRRYHGDMADTWSCGIILFALLAGSLPFDGGDIAGTLRLVRKGEYIMPAWFSPEAADLIQRILQKQPEDRISIQDIWMHPLLKKYEKLHKSFCDHYVGPQPPLSTADCGQPLLGLQDIDLDILQNLQKLWHGVRREELIERLLDTKFNHERVFYNALMRFKEEQLENYQGNPLGYSASDYHHISRPVARAVIRRSQSSNGVRHSRMYSRPSLSEIMFPPEVESDEDSPLATTTSAVYTNKGEAHLPSSTFSILNSRSIRGGSVRSLHSKLSHTSSRRRINSATYIRSASYRRNVSFRHLPHPRSHLSTKAKSMQVQVLEPEDNQSVGSLKSAIDDSGELSTEDSPVLPPQSIAIRGGGATMDKDKLGMRKTRDSSFVWKDAARRVSYELSQICEEAFNGTSSSTACTKDSCATAETPVKHISSISPGDSQHSNAIKQLRRSSSGFTHLAESRRKLIEHSTKAGADDISAHLSGVISHLDRLIEQDISVKNGSNYANQHVRFLPDPFITLSSEPDHLPVIAEELPTSNSSASLLDLNKAAATTSFLQSSRSSSPAFQNINVQSTIRVVPRSSPGKLRSPTACHNNCISPLKDYGTGLQLDEHPLKQNNADNGYPSNECYPSCRSRHFRSSLGLDRIEETPRPRRQNSTKNPDNKRWSWFKRKQQVDENIAPESLKGDSGRPRTARVVVREVSPPDELEHLRSRPSTDKPKESLFRRLMKKIPKKDGNQVSAGPPEESAPAIKPSTGPPETVKSKILKHPHNHHANAIGRNQNWLARFFQIKPATRVLALNSTKLKARRDIYKKLLEWKQYGIEELYLDKADDFIRARVGENNFLNVRPVEFSAAFYTVLEQGRQANLSIVRFKQERGAASTFNKVVDALCVMLQGRNMLVEDPVRARDMIGILDAFC</sequence>
<dbReference type="Pfam" id="PF16797">
    <property type="entry name" value="Fungal_KA1"/>
    <property type="match status" value="1"/>
</dbReference>
<dbReference type="GO" id="GO:0005524">
    <property type="term" value="F:ATP binding"/>
    <property type="evidence" value="ECO:0007669"/>
    <property type="project" value="UniProtKB-UniRule"/>
</dbReference>
<dbReference type="GO" id="GO:0005940">
    <property type="term" value="C:septin ring"/>
    <property type="evidence" value="ECO:0007669"/>
    <property type="project" value="UniProtKB-ARBA"/>
</dbReference>
<organism evidence="15 16">
    <name type="scientific">Monascus purpureus</name>
    <name type="common">Red mold</name>
    <name type="synonym">Monascus anka</name>
    <dbReference type="NCBI Taxonomy" id="5098"/>
    <lineage>
        <taxon>Eukaryota</taxon>
        <taxon>Fungi</taxon>
        <taxon>Dikarya</taxon>
        <taxon>Ascomycota</taxon>
        <taxon>Pezizomycotina</taxon>
        <taxon>Eurotiomycetes</taxon>
        <taxon>Eurotiomycetidae</taxon>
        <taxon>Eurotiales</taxon>
        <taxon>Aspergillaceae</taxon>
        <taxon>Monascus</taxon>
    </lineage>
</organism>
<feature type="region of interest" description="Disordered" evidence="13">
    <location>
        <begin position="633"/>
        <end position="652"/>
    </location>
</feature>
<evidence type="ECO:0000256" key="12">
    <source>
        <dbReference type="PROSITE-ProRule" id="PRU10141"/>
    </source>
</evidence>
<feature type="region of interest" description="Disordered" evidence="13">
    <location>
        <begin position="843"/>
        <end position="960"/>
    </location>
</feature>
<dbReference type="FunFam" id="1.10.510.10:FF:000394">
    <property type="entry name" value="Serine/threonine-protein kinase HSL1"/>
    <property type="match status" value="1"/>
</dbReference>
<dbReference type="Proteomes" id="UP000319663">
    <property type="component" value="Unassembled WGS sequence"/>
</dbReference>
<dbReference type="OrthoDB" id="504170at2759"/>
<dbReference type="CDD" id="cd14081">
    <property type="entry name" value="STKc_BRSK1_2"/>
    <property type="match status" value="1"/>
</dbReference>
<accession>A0A507R8B2</accession>
<comment type="catalytic activity">
    <reaction evidence="11">
        <text>L-seryl-[protein] + ATP = O-phospho-L-seryl-[protein] + ADP + H(+)</text>
        <dbReference type="Rhea" id="RHEA:17989"/>
        <dbReference type="Rhea" id="RHEA-COMP:9863"/>
        <dbReference type="Rhea" id="RHEA-COMP:11604"/>
        <dbReference type="ChEBI" id="CHEBI:15378"/>
        <dbReference type="ChEBI" id="CHEBI:29999"/>
        <dbReference type="ChEBI" id="CHEBI:30616"/>
        <dbReference type="ChEBI" id="CHEBI:83421"/>
        <dbReference type="ChEBI" id="CHEBI:456216"/>
        <dbReference type="EC" id="2.7.11.1"/>
    </reaction>
</comment>
<dbReference type="Gene3D" id="3.30.310.220">
    <property type="entry name" value="Fungal kinase associated-1 domain"/>
    <property type="match status" value="1"/>
</dbReference>
<protein>
    <recommendedName>
        <fullName evidence="3">non-specific serine/threonine protein kinase</fullName>
        <ecNumber evidence="3">2.7.11.1</ecNumber>
    </recommendedName>
</protein>
<dbReference type="SMART" id="SM00220">
    <property type="entry name" value="S_TKc"/>
    <property type="match status" value="1"/>
</dbReference>
<evidence type="ECO:0000256" key="8">
    <source>
        <dbReference type="ARBA" id="ARBA00022777"/>
    </source>
</evidence>
<dbReference type="PANTHER" id="PTHR24346">
    <property type="entry name" value="MAP/MICROTUBULE AFFINITY-REGULATING KINASE"/>
    <property type="match status" value="1"/>
</dbReference>
<keyword evidence="7 12" id="KW-0547">Nucleotide-binding</keyword>
<keyword evidence="16" id="KW-1185">Reference proteome</keyword>
<dbReference type="InterPro" id="IPR011009">
    <property type="entry name" value="Kinase-like_dom_sf"/>
</dbReference>
<evidence type="ECO:0000259" key="14">
    <source>
        <dbReference type="PROSITE" id="PS50011"/>
    </source>
</evidence>
<dbReference type="EC" id="2.7.11.1" evidence="3"/>
<dbReference type="InterPro" id="IPR043024">
    <property type="entry name" value="KA1_sf_fungal"/>
</dbReference>
<feature type="domain" description="Protein kinase" evidence="14">
    <location>
        <begin position="20"/>
        <end position="293"/>
    </location>
</feature>
<evidence type="ECO:0000256" key="1">
    <source>
        <dbReference type="ARBA" id="ARBA00004266"/>
    </source>
</evidence>
<comment type="caution">
    <text evidence="15">The sequence shown here is derived from an EMBL/GenBank/DDBJ whole genome shotgun (WGS) entry which is preliminary data.</text>
</comment>
<dbReference type="GO" id="GO:0004674">
    <property type="term" value="F:protein serine/threonine kinase activity"/>
    <property type="evidence" value="ECO:0007669"/>
    <property type="project" value="UniProtKB-KW"/>
</dbReference>
<dbReference type="EMBL" id="VIFY01000003">
    <property type="protein sequence ID" value="TQB77206.1"/>
    <property type="molecule type" value="Genomic_DNA"/>
</dbReference>
<feature type="region of interest" description="Disordered" evidence="13">
    <location>
        <begin position="530"/>
        <end position="576"/>
    </location>
</feature>
<feature type="compositionally biased region" description="Basic and acidic residues" evidence="13">
    <location>
        <begin position="906"/>
        <end position="924"/>
    </location>
</feature>
<dbReference type="PROSITE" id="PS00108">
    <property type="entry name" value="PROTEIN_KINASE_ST"/>
    <property type="match status" value="1"/>
</dbReference>
<dbReference type="GO" id="GO:0035556">
    <property type="term" value="P:intracellular signal transduction"/>
    <property type="evidence" value="ECO:0007669"/>
    <property type="project" value="TreeGrafter"/>
</dbReference>
<evidence type="ECO:0000256" key="2">
    <source>
        <dbReference type="ARBA" id="ARBA00010791"/>
    </source>
</evidence>
<comment type="similarity">
    <text evidence="2">Belongs to the protein kinase superfamily. CAMK Ser/Thr protein kinase family. NIM1 subfamily.</text>
</comment>
<dbReference type="InterPro" id="IPR000719">
    <property type="entry name" value="Prot_kinase_dom"/>
</dbReference>
<dbReference type="GO" id="GO:0005935">
    <property type="term" value="C:cellular bud neck"/>
    <property type="evidence" value="ECO:0007669"/>
    <property type="project" value="UniProtKB-SubCell"/>
</dbReference>
<evidence type="ECO:0000313" key="15">
    <source>
        <dbReference type="EMBL" id="TQB77206.1"/>
    </source>
</evidence>
<keyword evidence="6" id="KW-0808">Transferase</keyword>
<evidence type="ECO:0000256" key="10">
    <source>
        <dbReference type="ARBA" id="ARBA00047899"/>
    </source>
</evidence>
<evidence type="ECO:0000256" key="9">
    <source>
        <dbReference type="ARBA" id="ARBA00022840"/>
    </source>
</evidence>